<reference evidence="1" key="1">
    <citation type="submission" date="2018-02" db="EMBL/GenBank/DDBJ databases">
        <title>The genomes of Aspergillus section Nigri reveals drivers in fungal speciation.</title>
        <authorList>
            <consortium name="DOE Joint Genome Institute"/>
            <person name="Vesth T.C."/>
            <person name="Nybo J."/>
            <person name="Theobald S."/>
            <person name="Brandl J."/>
            <person name="Frisvad J.C."/>
            <person name="Nielsen K.F."/>
            <person name="Lyhne E.K."/>
            <person name="Kogle M.E."/>
            <person name="Kuo A."/>
            <person name="Riley R."/>
            <person name="Clum A."/>
            <person name="Nolan M."/>
            <person name="Lipzen A."/>
            <person name="Salamov A."/>
            <person name="Henrissat B."/>
            <person name="Wiebenga A."/>
            <person name="De vries R.P."/>
            <person name="Grigoriev I.V."/>
            <person name="Mortensen U.H."/>
            <person name="Andersen M.R."/>
            <person name="Baker S.E."/>
        </authorList>
    </citation>
    <scope>NUCLEOTIDE SEQUENCE</scope>
    <source>
        <strain evidence="1">CBS 115574</strain>
    </source>
</reference>
<sequence length="231" mass="23810">MAYYNISADDSLTSDMLTHDTFMEEYDRVCLLDLSKPLPTQAFNTSISLVTSMTETESYSSQMIATATARLTASMGSASATNSASTTTTSSVTQSSEATSTASSSVNTSPDGTCGESTGYSCTNSQFGNCCSKFGYCGSTSNYCETNCDPGYGECKASSIASSLTPTSASTATPTSTANISPNGLCGANNGGYTCLNSQFGNCCSLYGYCGSTSDYCASQSCDSSYGECFA</sequence>
<evidence type="ECO:0000313" key="1">
    <source>
        <dbReference type="EMBL" id="RAK89216.1"/>
    </source>
</evidence>
<name>A0ACD1IHI5_9EURO</name>
<evidence type="ECO:0000313" key="2">
    <source>
        <dbReference type="Proteomes" id="UP000249748"/>
    </source>
</evidence>
<proteinExistence type="predicted"/>
<gene>
    <name evidence="1" type="ORF">BO79DRAFT_254611</name>
</gene>
<keyword evidence="2" id="KW-1185">Reference proteome</keyword>
<accession>A0ACD1IHI5</accession>
<dbReference type="Proteomes" id="UP000249748">
    <property type="component" value="Unassembled WGS sequence"/>
</dbReference>
<organism evidence="1 2">
    <name type="scientific">Aspergillus costaricaensis CBS 115574</name>
    <dbReference type="NCBI Taxonomy" id="1448317"/>
    <lineage>
        <taxon>Eukaryota</taxon>
        <taxon>Fungi</taxon>
        <taxon>Dikarya</taxon>
        <taxon>Ascomycota</taxon>
        <taxon>Pezizomycotina</taxon>
        <taxon>Eurotiomycetes</taxon>
        <taxon>Eurotiomycetidae</taxon>
        <taxon>Eurotiales</taxon>
        <taxon>Aspergillaceae</taxon>
        <taxon>Aspergillus</taxon>
        <taxon>Aspergillus subgen. Circumdati</taxon>
    </lineage>
</organism>
<dbReference type="EMBL" id="KZ824548">
    <property type="protein sequence ID" value="RAK89216.1"/>
    <property type="molecule type" value="Genomic_DNA"/>
</dbReference>
<protein>
    <submittedName>
        <fullName evidence="1">Uncharacterized protein</fullName>
    </submittedName>
</protein>